<name>A0A2G9WZB9_9HYPH</name>
<evidence type="ECO:0008006" key="6">
    <source>
        <dbReference type="Google" id="ProtNLM"/>
    </source>
</evidence>
<evidence type="ECO:0000256" key="2">
    <source>
        <dbReference type="ARBA" id="ARBA00023002"/>
    </source>
</evidence>
<dbReference type="InterPro" id="IPR002347">
    <property type="entry name" value="SDR_fam"/>
</dbReference>
<dbReference type="Gene3D" id="3.40.50.720">
    <property type="entry name" value="NAD(P)-binding Rossmann-like Domain"/>
    <property type="match status" value="1"/>
</dbReference>
<dbReference type="EMBL" id="NQVN01000004">
    <property type="protein sequence ID" value="PIO99450.1"/>
    <property type="molecule type" value="Genomic_DNA"/>
</dbReference>
<reference evidence="4 5" key="1">
    <citation type="submission" date="2017-08" db="EMBL/GenBank/DDBJ databases">
        <title>Pleomorphomonas carboxidotrophicus sp. nov., a new mesophilic hydrogenogenic carboxidotroph.</title>
        <authorList>
            <person name="Esquivel-Elizondo S."/>
            <person name="Krajmalnik-Brown R."/>
            <person name="Maldonado J."/>
        </authorList>
    </citation>
    <scope>NUCLEOTIDE SEQUENCE [LARGE SCALE GENOMIC DNA]</scope>
    <source>
        <strain evidence="4 5">SVCO-16</strain>
    </source>
</reference>
<dbReference type="OrthoDB" id="9785826at2"/>
<protein>
    <recommendedName>
        <fullName evidence="6">Short-chain dehydrogenase</fullName>
    </recommendedName>
</protein>
<accession>A0A2G9WZB9</accession>
<feature type="chain" id="PRO_5013849842" description="Short-chain dehydrogenase" evidence="3">
    <location>
        <begin position="30"/>
        <end position="327"/>
    </location>
</feature>
<dbReference type="Proteomes" id="UP000231070">
    <property type="component" value="Unassembled WGS sequence"/>
</dbReference>
<proteinExistence type="inferred from homology"/>
<dbReference type="PRINTS" id="PR00081">
    <property type="entry name" value="GDHRDH"/>
</dbReference>
<keyword evidence="5" id="KW-1185">Reference proteome</keyword>
<keyword evidence="3" id="KW-0732">Signal</keyword>
<gene>
    <name evidence="4" type="ORF">CJ014_09035</name>
</gene>
<dbReference type="GO" id="GO:0016491">
    <property type="term" value="F:oxidoreductase activity"/>
    <property type="evidence" value="ECO:0007669"/>
    <property type="project" value="UniProtKB-KW"/>
</dbReference>
<dbReference type="InterPro" id="IPR006311">
    <property type="entry name" value="TAT_signal"/>
</dbReference>
<dbReference type="Pfam" id="PF00106">
    <property type="entry name" value="adh_short"/>
    <property type="match status" value="1"/>
</dbReference>
<dbReference type="PROSITE" id="PS51318">
    <property type="entry name" value="TAT"/>
    <property type="match status" value="1"/>
</dbReference>
<evidence type="ECO:0000313" key="4">
    <source>
        <dbReference type="EMBL" id="PIO99450.1"/>
    </source>
</evidence>
<dbReference type="AlphaFoldDB" id="A0A2G9WZB9"/>
<evidence type="ECO:0000256" key="3">
    <source>
        <dbReference type="SAM" id="SignalP"/>
    </source>
</evidence>
<evidence type="ECO:0000313" key="5">
    <source>
        <dbReference type="Proteomes" id="UP000231070"/>
    </source>
</evidence>
<dbReference type="PANTHER" id="PTHR24320:SF274">
    <property type="entry name" value="CHAIN DEHYDROGENASE, PUTATIVE (AFU_ORTHOLOGUE AFUA_4G00440)-RELATED"/>
    <property type="match status" value="1"/>
</dbReference>
<evidence type="ECO:0000256" key="1">
    <source>
        <dbReference type="ARBA" id="ARBA00006484"/>
    </source>
</evidence>
<dbReference type="PANTHER" id="PTHR24320">
    <property type="entry name" value="RETINOL DEHYDROGENASE"/>
    <property type="match status" value="1"/>
</dbReference>
<keyword evidence="2" id="KW-0560">Oxidoreductase</keyword>
<dbReference type="SUPFAM" id="SSF51735">
    <property type="entry name" value="NAD(P)-binding Rossmann-fold domains"/>
    <property type="match status" value="1"/>
</dbReference>
<comment type="similarity">
    <text evidence="1">Belongs to the short-chain dehydrogenases/reductases (SDR) family.</text>
</comment>
<feature type="signal peptide" evidence="3">
    <location>
        <begin position="1"/>
        <end position="29"/>
    </location>
</feature>
<sequence>MTRMSRRSLLLSATAFGVAGLALPQLGHAESSAVPAPAGPGDNGLAPSGDRFGVGIYNTQQVADELRYIEENIQPQGETGSRRILITGSTAGLGQLAAAYLLRRGHRVVAHARNAQRAADVRRDLPGLESVVIGDLLNLDETRALASQINELGAFDIIIHNSGEYGLPNAEILNANSLSPYLLTCLVDAPREVLVYLTSDLHRGGNLKLDEIRGEGTNVNYNDSKLHMAVLATAIARRHSALRVNAVAPGWVPTVMGFHNGPYAPDDLRAGYMTQVWLAEGTDPASRITGRYLFHQKEDSVHADVYDEAAQDALLAAFAERTGVSLG</sequence>
<organism evidence="4 5">
    <name type="scientific">Pleomorphomonas carboxyditropha</name>
    <dbReference type="NCBI Taxonomy" id="2023338"/>
    <lineage>
        <taxon>Bacteria</taxon>
        <taxon>Pseudomonadati</taxon>
        <taxon>Pseudomonadota</taxon>
        <taxon>Alphaproteobacteria</taxon>
        <taxon>Hyphomicrobiales</taxon>
        <taxon>Pleomorphomonadaceae</taxon>
        <taxon>Pleomorphomonas</taxon>
    </lineage>
</organism>
<dbReference type="InterPro" id="IPR036291">
    <property type="entry name" value="NAD(P)-bd_dom_sf"/>
</dbReference>
<comment type="caution">
    <text evidence="4">The sequence shown here is derived from an EMBL/GenBank/DDBJ whole genome shotgun (WGS) entry which is preliminary data.</text>
</comment>